<evidence type="ECO:0000313" key="2">
    <source>
        <dbReference type="Proteomes" id="UP001281614"/>
    </source>
</evidence>
<name>A0AAE0D4Y2_COLKA</name>
<accession>A0AAE0D4Y2</accession>
<evidence type="ECO:0000313" key="1">
    <source>
        <dbReference type="EMBL" id="KAK2754975.1"/>
    </source>
</evidence>
<dbReference type="EMBL" id="VYYT01000223">
    <property type="protein sequence ID" value="KAK2754975.1"/>
    <property type="molecule type" value="Genomic_DNA"/>
</dbReference>
<sequence length="35" mass="3810">MAGGLPVMSRSVEPSLEESRACFIRSSLGPGFRRE</sequence>
<gene>
    <name evidence="1" type="ORF">CKAH01_05989</name>
</gene>
<dbReference type="AlphaFoldDB" id="A0AAE0D4Y2"/>
<reference evidence="1" key="1">
    <citation type="submission" date="2023-02" db="EMBL/GenBank/DDBJ databases">
        <title>Colletotrichum kahawae CIFC_Que2 genome sequencing and assembly.</title>
        <authorList>
            <person name="Baroncelli R."/>
        </authorList>
    </citation>
    <scope>NUCLEOTIDE SEQUENCE</scope>
    <source>
        <strain evidence="1">CIFC_Que2</strain>
    </source>
</reference>
<protein>
    <submittedName>
        <fullName evidence="1">Uncharacterized protein</fullName>
    </submittedName>
</protein>
<organism evidence="1 2">
    <name type="scientific">Colletotrichum kahawae</name>
    <name type="common">Coffee berry disease fungus</name>
    <dbReference type="NCBI Taxonomy" id="34407"/>
    <lineage>
        <taxon>Eukaryota</taxon>
        <taxon>Fungi</taxon>
        <taxon>Dikarya</taxon>
        <taxon>Ascomycota</taxon>
        <taxon>Pezizomycotina</taxon>
        <taxon>Sordariomycetes</taxon>
        <taxon>Hypocreomycetidae</taxon>
        <taxon>Glomerellales</taxon>
        <taxon>Glomerellaceae</taxon>
        <taxon>Colletotrichum</taxon>
        <taxon>Colletotrichum gloeosporioides species complex</taxon>
    </lineage>
</organism>
<proteinExistence type="predicted"/>
<keyword evidence="2" id="KW-1185">Reference proteome</keyword>
<dbReference type="Proteomes" id="UP001281614">
    <property type="component" value="Unassembled WGS sequence"/>
</dbReference>
<comment type="caution">
    <text evidence="1">The sequence shown here is derived from an EMBL/GenBank/DDBJ whole genome shotgun (WGS) entry which is preliminary data.</text>
</comment>